<proteinExistence type="inferred from homology"/>
<dbReference type="Pfam" id="PF02272">
    <property type="entry name" value="DHHA1"/>
    <property type="match status" value="1"/>
</dbReference>
<dbReference type="InterPro" id="IPR003156">
    <property type="entry name" value="DHHA1_dom"/>
</dbReference>
<evidence type="ECO:0000256" key="2">
    <source>
        <dbReference type="ARBA" id="ARBA00013168"/>
    </source>
</evidence>
<evidence type="ECO:0000256" key="4">
    <source>
        <dbReference type="ARBA" id="ARBA00022555"/>
    </source>
</evidence>
<comment type="similarity">
    <text evidence="1">Belongs to the class-II aminoacyl-tRNA synthetase family.</text>
</comment>
<dbReference type="GO" id="GO:0000049">
    <property type="term" value="F:tRNA binding"/>
    <property type="evidence" value="ECO:0007669"/>
    <property type="project" value="UniProtKB-KW"/>
</dbReference>
<dbReference type="SMART" id="SM00863">
    <property type="entry name" value="tRNA_SAD"/>
    <property type="match status" value="1"/>
</dbReference>
<dbReference type="SUPFAM" id="SSF55186">
    <property type="entry name" value="ThrRS/AlaRS common domain"/>
    <property type="match status" value="1"/>
</dbReference>
<dbReference type="PANTHER" id="PTHR11777:SF9">
    <property type="entry name" value="ALANINE--TRNA LIGASE, CYTOPLASMIC"/>
    <property type="match status" value="1"/>
</dbReference>
<evidence type="ECO:0000256" key="1">
    <source>
        <dbReference type="ARBA" id="ARBA00008226"/>
    </source>
</evidence>
<sequence>MKDKRAHTGEHIFFRSLSKVIPEVSLDKISIKEEKNALYITYPGAFSWEKLLEAEKLTNKIILEDRKVIVHNCEKEDVINKFPDIRIKLERIQTKEVRIIEVEDYDYAACSGEHVNSTKEIEFFLLTKVNKTGEDSYRLEFEVAEKAKEEALNLSKIALASMEILQSAPENVERTISNLLKDNEKYRQNLTEFSQKSFESISAKNVSGVKLYFETLKGLDRKLVIKEAGELIEESKTFLVFFLIDDGIFVICGRSQDVNFDMRTLLNSILSNFGGRGGGRDNFAQGGGSLTDNYEATIKEIEKEIEKIVSSLV</sequence>
<dbReference type="GO" id="GO:0002161">
    <property type="term" value="F:aminoacyl-tRNA deacylase activity"/>
    <property type="evidence" value="ECO:0007669"/>
    <property type="project" value="TreeGrafter"/>
</dbReference>
<keyword evidence="10" id="KW-0030">Aminoacyl-tRNA synthetase</keyword>
<keyword evidence="7" id="KW-0067">ATP-binding</keyword>
<dbReference type="InterPro" id="IPR050058">
    <property type="entry name" value="Ala-tRNA_ligase"/>
</dbReference>
<dbReference type="EMBL" id="LNGF01000057">
    <property type="protein sequence ID" value="KYC46595.1"/>
    <property type="molecule type" value="Genomic_DNA"/>
</dbReference>
<dbReference type="InterPro" id="IPR012947">
    <property type="entry name" value="tRNA_SAD"/>
</dbReference>
<keyword evidence="8" id="KW-0694">RNA-binding</keyword>
<dbReference type="EMBL" id="LNJC01000040">
    <property type="protein sequence ID" value="KYC49276.1"/>
    <property type="molecule type" value="Genomic_DNA"/>
</dbReference>
<comment type="caution">
    <text evidence="13">The sequence shown here is derived from an EMBL/GenBank/DDBJ whole genome shotgun (WGS) entry which is preliminary data.</text>
</comment>
<evidence type="ECO:0000256" key="3">
    <source>
        <dbReference type="ARBA" id="ARBA00017959"/>
    </source>
</evidence>
<organism evidence="13 15">
    <name type="scientific">Candidatus Methanofastidiosum methylothiophilum</name>
    <dbReference type="NCBI Taxonomy" id="1705564"/>
    <lineage>
        <taxon>Archaea</taxon>
        <taxon>Methanobacteriati</taxon>
        <taxon>Methanobacteriota</taxon>
        <taxon>Stenosarchaea group</taxon>
        <taxon>Candidatus Methanofastidiosia</taxon>
        <taxon>Candidatus Methanofastidiosales</taxon>
        <taxon>Candidatus Methanofastidiosaceae</taxon>
        <taxon>Candidatus Methanofastidiosum</taxon>
    </lineage>
</organism>
<evidence type="ECO:0000313" key="14">
    <source>
        <dbReference type="Proteomes" id="UP000091929"/>
    </source>
</evidence>
<evidence type="ECO:0000256" key="7">
    <source>
        <dbReference type="ARBA" id="ARBA00022840"/>
    </source>
</evidence>
<evidence type="ECO:0000256" key="9">
    <source>
        <dbReference type="ARBA" id="ARBA00022917"/>
    </source>
</evidence>
<dbReference type="GO" id="GO:0006419">
    <property type="term" value="P:alanyl-tRNA aminoacylation"/>
    <property type="evidence" value="ECO:0007669"/>
    <property type="project" value="TreeGrafter"/>
</dbReference>
<accession>A0A150IP40</accession>
<accession>A0A150IWA2</accession>
<dbReference type="Proteomes" id="UP000091929">
    <property type="component" value="Unassembled WGS sequence"/>
</dbReference>
<dbReference type="PANTHER" id="PTHR11777">
    <property type="entry name" value="ALANYL-TRNA SYNTHETASE"/>
    <property type="match status" value="1"/>
</dbReference>
<evidence type="ECO:0000256" key="10">
    <source>
        <dbReference type="ARBA" id="ARBA00023146"/>
    </source>
</evidence>
<dbReference type="InterPro" id="IPR018163">
    <property type="entry name" value="Thr/Ala-tRNA-synth_IIc_edit"/>
</dbReference>
<evidence type="ECO:0000256" key="5">
    <source>
        <dbReference type="ARBA" id="ARBA00022598"/>
    </source>
</evidence>
<evidence type="ECO:0000256" key="8">
    <source>
        <dbReference type="ARBA" id="ARBA00022884"/>
    </source>
</evidence>
<feature type="domain" description="Threonyl/alanyl tRNA synthetase SAD" evidence="11">
    <location>
        <begin position="97"/>
        <end position="140"/>
    </location>
</feature>
<name>A0A150IWA2_9EURY</name>
<dbReference type="Proteomes" id="UP000092403">
    <property type="component" value="Unassembled WGS sequence"/>
</dbReference>
<evidence type="ECO:0000313" key="15">
    <source>
        <dbReference type="Proteomes" id="UP000092403"/>
    </source>
</evidence>
<dbReference type="FunFam" id="3.10.310.40:FF:000001">
    <property type="entry name" value="Alanine--tRNA ligase"/>
    <property type="match status" value="1"/>
</dbReference>
<reference evidence="14 15" key="1">
    <citation type="journal article" date="2016" name="ISME J.">
        <title>Chasing the elusive Euryarchaeota class WSA2: genomes reveal a uniquely fastidious methyl-reducing methanogen.</title>
        <authorList>
            <person name="Nobu M.K."/>
            <person name="Narihiro T."/>
            <person name="Kuroda K."/>
            <person name="Mei R."/>
            <person name="Liu W.T."/>
        </authorList>
    </citation>
    <scope>NUCLEOTIDE SEQUENCE [LARGE SCALE GENOMIC DNA]</scope>
    <source>
        <strain evidence="12">B15fssc0709_Meth_Bin003</strain>
        <strain evidence="13">BMIXfssc0709_Meth_Bin006</strain>
    </source>
</reference>
<dbReference type="AlphaFoldDB" id="A0A150IWA2"/>
<keyword evidence="6" id="KW-0547">Nucleotide-binding</keyword>
<evidence type="ECO:0000259" key="11">
    <source>
        <dbReference type="SMART" id="SM00863"/>
    </source>
</evidence>
<protein>
    <recommendedName>
        <fullName evidence="3">Alanine--tRNA ligase</fullName>
        <ecNumber evidence="2">6.1.1.7</ecNumber>
    </recommendedName>
</protein>
<keyword evidence="4" id="KW-0820">tRNA-binding</keyword>
<evidence type="ECO:0000256" key="6">
    <source>
        <dbReference type="ARBA" id="ARBA00022741"/>
    </source>
</evidence>
<dbReference type="GO" id="GO:0004813">
    <property type="term" value="F:alanine-tRNA ligase activity"/>
    <property type="evidence" value="ECO:0007669"/>
    <property type="project" value="UniProtKB-EC"/>
</dbReference>
<keyword evidence="9" id="KW-0648">Protein biosynthesis</keyword>
<dbReference type="Gene3D" id="3.10.310.40">
    <property type="match status" value="1"/>
</dbReference>
<dbReference type="GO" id="GO:0005524">
    <property type="term" value="F:ATP binding"/>
    <property type="evidence" value="ECO:0007669"/>
    <property type="project" value="UniProtKB-KW"/>
</dbReference>
<dbReference type="Gene3D" id="3.30.980.10">
    <property type="entry name" value="Threonyl-trna Synthetase, Chain A, domain 2"/>
    <property type="match status" value="1"/>
</dbReference>
<evidence type="ECO:0000313" key="12">
    <source>
        <dbReference type="EMBL" id="KYC46595.1"/>
    </source>
</evidence>
<dbReference type="EC" id="6.1.1.7" evidence="2"/>
<dbReference type="Pfam" id="PF07973">
    <property type="entry name" value="tRNA_SAD"/>
    <property type="match status" value="1"/>
</dbReference>
<gene>
    <name evidence="13" type="primary">alaS_2</name>
    <name evidence="12" type="ORF">APG11_01790</name>
    <name evidence="13" type="ORF">APG12_01576</name>
</gene>
<keyword evidence="5 13" id="KW-0436">Ligase</keyword>
<evidence type="ECO:0000313" key="13">
    <source>
        <dbReference type="EMBL" id="KYC49276.1"/>
    </source>
</evidence>